<sequence length="313" mass="35678">MDALTSGIIKSFLLHFALAGMLFASANLQMSKPTVMQVQLNPVSESVEEEKVVSAISVDQQAVERKVAELKRQEDAKKRAEEKRIRDLERRALQARKDREAEARRIKKLEQQRQAKLAEKRKAEAQAKKAREVEKKQRADAEKARKEKLQAERAAKAAAEKRKSEEERLKEAEAKRKRQEEEAKRKAEAAEQARQKALQEQLLQEQLAQEQAARAKVRQQQVLGEVDKYKALIMQRIQSNLLIDEKMKGKQCRLNIRLGFNGLVTQAKSLGGDKLVCEAALRAVRMADTLPVSKDKDVFEQLKNINLTIKPNL</sequence>
<dbReference type="SUPFAM" id="SSF74653">
    <property type="entry name" value="TolA/TonB C-terminal domain"/>
    <property type="match status" value="1"/>
</dbReference>
<evidence type="ECO:0000256" key="1">
    <source>
        <dbReference type="SAM" id="MobiDB-lite"/>
    </source>
</evidence>
<name>A0A161ZW86_9GAMM</name>
<feature type="region of interest" description="Disordered" evidence="1">
    <location>
        <begin position="112"/>
        <end position="192"/>
    </location>
</feature>
<dbReference type="GeneID" id="57362770"/>
<dbReference type="STRING" id="43657.S4054249_14700"/>
<gene>
    <name evidence="2" type="ORF">N475_17485</name>
</gene>
<dbReference type="EMBL" id="AUYB01000109">
    <property type="protein sequence ID" value="KZN36188.1"/>
    <property type="molecule type" value="Genomic_DNA"/>
</dbReference>
<accession>A0A161ZW86</accession>
<dbReference type="NCBIfam" id="TIGR02794">
    <property type="entry name" value="tolA_full"/>
    <property type="match status" value="1"/>
</dbReference>
<evidence type="ECO:0000313" key="3">
    <source>
        <dbReference type="Proteomes" id="UP000076643"/>
    </source>
</evidence>
<dbReference type="RefSeq" id="WP_063359268.1">
    <property type="nucleotide sequence ID" value="NZ_AQHB01000027.1"/>
</dbReference>
<dbReference type="GO" id="GO:0016020">
    <property type="term" value="C:membrane"/>
    <property type="evidence" value="ECO:0007669"/>
    <property type="project" value="InterPro"/>
</dbReference>
<dbReference type="AlphaFoldDB" id="A0A161ZW86"/>
<dbReference type="GO" id="GO:0019534">
    <property type="term" value="F:toxin transmembrane transporter activity"/>
    <property type="evidence" value="ECO:0007669"/>
    <property type="project" value="InterPro"/>
</dbReference>
<dbReference type="InterPro" id="IPR014161">
    <property type="entry name" value="Tol-Pal_TolA"/>
</dbReference>
<dbReference type="PATRIC" id="fig|1365250.3.peg.3096"/>
<comment type="caution">
    <text evidence="2">The sequence shown here is derived from an EMBL/GenBank/DDBJ whole genome shotgun (WGS) entry which is preliminary data.</text>
</comment>
<evidence type="ECO:0000313" key="2">
    <source>
        <dbReference type="EMBL" id="KZN36188.1"/>
    </source>
</evidence>
<dbReference type="Proteomes" id="UP000076643">
    <property type="component" value="Unassembled WGS sequence"/>
</dbReference>
<protein>
    <submittedName>
        <fullName evidence="2">Membrane protein TolA</fullName>
    </submittedName>
</protein>
<dbReference type="GO" id="GO:0043213">
    <property type="term" value="P:bacteriocin transport"/>
    <property type="evidence" value="ECO:0007669"/>
    <property type="project" value="InterPro"/>
</dbReference>
<organism evidence="2 3">
    <name type="scientific">Pseudoalteromonas luteoviolacea DSM 6061</name>
    <dbReference type="NCBI Taxonomy" id="1365250"/>
    <lineage>
        <taxon>Bacteria</taxon>
        <taxon>Pseudomonadati</taxon>
        <taxon>Pseudomonadota</taxon>
        <taxon>Gammaproteobacteria</taxon>
        <taxon>Alteromonadales</taxon>
        <taxon>Pseudoalteromonadaceae</taxon>
        <taxon>Pseudoalteromonas</taxon>
    </lineage>
</organism>
<dbReference type="Gene3D" id="3.30.1150.10">
    <property type="match status" value="1"/>
</dbReference>
<reference evidence="2 3" key="1">
    <citation type="submission" date="2013-07" db="EMBL/GenBank/DDBJ databases">
        <title>Comparative Genomic and Metabolomic Analysis of Twelve Strains of Pseudoalteromonas luteoviolacea.</title>
        <authorList>
            <person name="Vynne N.G."/>
            <person name="Mansson M."/>
            <person name="Gram L."/>
        </authorList>
    </citation>
    <scope>NUCLEOTIDE SEQUENCE [LARGE SCALE GENOMIC DNA]</scope>
    <source>
        <strain evidence="2 3">DSM 6061</strain>
    </source>
</reference>
<proteinExistence type="predicted"/>
<dbReference type="Pfam" id="PF06519">
    <property type="entry name" value="TolA"/>
    <property type="match status" value="1"/>
</dbReference>
<keyword evidence="3" id="KW-1185">Reference proteome</keyword>